<evidence type="ECO:0000313" key="1">
    <source>
        <dbReference type="EMBL" id="MBW31407.1"/>
    </source>
</evidence>
<organism evidence="1">
    <name type="scientific">Anopheles braziliensis</name>
    <dbReference type="NCBI Taxonomy" id="58242"/>
    <lineage>
        <taxon>Eukaryota</taxon>
        <taxon>Metazoa</taxon>
        <taxon>Ecdysozoa</taxon>
        <taxon>Arthropoda</taxon>
        <taxon>Hexapoda</taxon>
        <taxon>Insecta</taxon>
        <taxon>Pterygota</taxon>
        <taxon>Neoptera</taxon>
        <taxon>Endopterygota</taxon>
        <taxon>Diptera</taxon>
        <taxon>Nematocera</taxon>
        <taxon>Culicoidea</taxon>
        <taxon>Culicidae</taxon>
        <taxon>Anophelinae</taxon>
        <taxon>Anopheles</taxon>
    </lineage>
</organism>
<dbReference type="EMBL" id="GGFM01010656">
    <property type="protein sequence ID" value="MBW31407.1"/>
    <property type="molecule type" value="Transcribed_RNA"/>
</dbReference>
<accession>A0A2M3ZS56</accession>
<sequence length="103" mass="11079">MFSILLTENLGNTVFLAGVVTVADCEMVCSWPFFRDSFSSCSSISSTIFGSDGTFPLTSLISCKVIARRRSTGNVIDRVFSSTLNLAVPSFSFTSYGSFSSSL</sequence>
<proteinExistence type="predicted"/>
<dbReference type="AlphaFoldDB" id="A0A2M3ZS56"/>
<protein>
    <submittedName>
        <fullName evidence="1">Putative secreted peptide</fullName>
    </submittedName>
</protein>
<name>A0A2M3ZS56_9DIPT</name>
<reference evidence="1" key="1">
    <citation type="submission" date="2018-01" db="EMBL/GenBank/DDBJ databases">
        <title>An insight into the sialome of Amazonian anophelines.</title>
        <authorList>
            <person name="Ribeiro J.M."/>
            <person name="Scarpassa V."/>
            <person name="Calvo E."/>
        </authorList>
    </citation>
    <scope>NUCLEOTIDE SEQUENCE</scope>
    <source>
        <tissue evidence="1">Salivary glands</tissue>
    </source>
</reference>